<dbReference type="Proteomes" id="UP001190700">
    <property type="component" value="Unassembled WGS sequence"/>
</dbReference>
<evidence type="ECO:0000313" key="6">
    <source>
        <dbReference type="EMBL" id="KAK3271146.1"/>
    </source>
</evidence>
<dbReference type="Pfam" id="PF05023">
    <property type="entry name" value="Phytochelatin"/>
    <property type="match status" value="1"/>
</dbReference>
<dbReference type="SUPFAM" id="SSF54001">
    <property type="entry name" value="Cysteine proteinases"/>
    <property type="match status" value="1"/>
</dbReference>
<evidence type="ECO:0000256" key="2">
    <source>
        <dbReference type="ARBA" id="ARBA00022539"/>
    </source>
</evidence>
<dbReference type="EMBL" id="LGRX02009978">
    <property type="protein sequence ID" value="KAK3271146.1"/>
    <property type="molecule type" value="Genomic_DNA"/>
</dbReference>
<dbReference type="InterPro" id="IPR038765">
    <property type="entry name" value="Papain-like_cys_pep_sf"/>
</dbReference>
<dbReference type="PANTHER" id="PTHR33447">
    <property type="entry name" value="GLUTATHIONE GAMMA-GLUTAMYLCYSTEINYLTRANSFERASE"/>
    <property type="match status" value="1"/>
</dbReference>
<dbReference type="GO" id="GO:0010038">
    <property type="term" value="P:response to metal ion"/>
    <property type="evidence" value="ECO:0007669"/>
    <property type="project" value="InterPro"/>
</dbReference>
<dbReference type="PANTHER" id="PTHR33447:SF20">
    <property type="entry name" value="GLUTATHIONE GAMMA-GLUTAMYLCYSTEINYLTRANSFERASE"/>
    <property type="match status" value="1"/>
</dbReference>
<evidence type="ECO:0000256" key="4">
    <source>
        <dbReference type="ARBA" id="ARBA00022723"/>
    </source>
</evidence>
<name>A0AAE0G5A9_9CHLO</name>
<feature type="domain" description="Peptidase C83" evidence="5">
    <location>
        <begin position="26"/>
        <end position="250"/>
    </location>
</feature>
<organism evidence="6 7">
    <name type="scientific">Cymbomonas tetramitiformis</name>
    <dbReference type="NCBI Taxonomy" id="36881"/>
    <lineage>
        <taxon>Eukaryota</taxon>
        <taxon>Viridiplantae</taxon>
        <taxon>Chlorophyta</taxon>
        <taxon>Pyramimonadophyceae</taxon>
        <taxon>Pyramimonadales</taxon>
        <taxon>Pyramimonadaceae</taxon>
        <taxon>Cymbomonas</taxon>
    </lineage>
</organism>
<keyword evidence="2" id="KW-0104">Cadmium</keyword>
<dbReference type="GO" id="GO:0016756">
    <property type="term" value="F:glutathione gamma-glutamylcysteinyltransferase activity"/>
    <property type="evidence" value="ECO:0007669"/>
    <property type="project" value="UniProtKB-EC"/>
</dbReference>
<dbReference type="GO" id="GO:0046872">
    <property type="term" value="F:metal ion binding"/>
    <property type="evidence" value="ECO:0007669"/>
    <property type="project" value="UniProtKB-KW"/>
</dbReference>
<sequence length="250" mass="27541">MLCCREYRVCYHFATVLLLAHDFGAAVEYGKLSVELPVPSEDIAVNSTKGFLMLAESAKSGHAESYRQLSIHYVTQNSQSYCSIASLTMMLNAAKRPAPVAKVFSPYPYWIQDDVLKSACAASVTTPKQVNEHGLTLPHAAELASCYIHTVPVHAAQASIKKFIQTAKYAVSSTKEFMTANFQRSGLDEYGGGHFSPIAAYHESTNSFLVMDVSRYKYPPVWVNAEVLFKAMNTTDSVSGLSRGWFTISQ</sequence>
<evidence type="ECO:0000256" key="1">
    <source>
        <dbReference type="ARBA" id="ARBA00012468"/>
    </source>
</evidence>
<keyword evidence="7" id="KW-1185">Reference proteome</keyword>
<dbReference type="PROSITE" id="PS51443">
    <property type="entry name" value="PCS"/>
    <property type="match status" value="1"/>
</dbReference>
<dbReference type="EC" id="2.3.2.15" evidence="1"/>
<reference evidence="6 7" key="1">
    <citation type="journal article" date="2015" name="Genome Biol. Evol.">
        <title>Comparative Genomics of a Bacterivorous Green Alga Reveals Evolutionary Causalities and Consequences of Phago-Mixotrophic Mode of Nutrition.</title>
        <authorList>
            <person name="Burns J.A."/>
            <person name="Paasch A."/>
            <person name="Narechania A."/>
            <person name="Kim E."/>
        </authorList>
    </citation>
    <scope>NUCLEOTIDE SEQUENCE [LARGE SCALE GENOMIC DNA]</scope>
    <source>
        <strain evidence="6 7">PLY_AMNH</strain>
    </source>
</reference>
<accession>A0AAE0G5A9</accession>
<proteinExistence type="predicted"/>
<dbReference type="InterPro" id="IPR038156">
    <property type="entry name" value="PCS_N_sf"/>
</dbReference>
<dbReference type="AlphaFoldDB" id="A0AAE0G5A9"/>
<dbReference type="InterPro" id="IPR040409">
    <property type="entry name" value="PCS-like"/>
</dbReference>
<comment type="caution">
    <text evidence="6">The sequence shown here is derived from an EMBL/GenBank/DDBJ whole genome shotgun (WGS) entry which is preliminary data.</text>
</comment>
<keyword evidence="3" id="KW-0808">Transferase</keyword>
<protein>
    <recommendedName>
        <fullName evidence="1">glutathione gamma-glutamylcysteinyltransferase</fullName>
        <ecNumber evidence="1">2.3.2.15</ecNumber>
    </recommendedName>
</protein>
<dbReference type="Gene3D" id="3.90.70.30">
    <property type="entry name" value="Phytochelatin synthase, N-terminal domain"/>
    <property type="match status" value="1"/>
</dbReference>
<dbReference type="InterPro" id="IPR007719">
    <property type="entry name" value="PCS_N"/>
</dbReference>
<keyword evidence="4" id="KW-0479">Metal-binding</keyword>
<evidence type="ECO:0000259" key="5">
    <source>
        <dbReference type="PROSITE" id="PS51443"/>
    </source>
</evidence>
<dbReference type="GO" id="GO:0046938">
    <property type="term" value="P:phytochelatin biosynthetic process"/>
    <property type="evidence" value="ECO:0007669"/>
    <property type="project" value="InterPro"/>
</dbReference>
<gene>
    <name evidence="6" type="ORF">CYMTET_20487</name>
</gene>
<evidence type="ECO:0000256" key="3">
    <source>
        <dbReference type="ARBA" id="ARBA00022679"/>
    </source>
</evidence>
<evidence type="ECO:0000313" key="7">
    <source>
        <dbReference type="Proteomes" id="UP001190700"/>
    </source>
</evidence>